<name>A0A7J2TGZ6_ARCFL</name>
<feature type="domain" description="Transcription regulator TrmB N-terminal" evidence="1">
    <location>
        <begin position="17"/>
        <end position="89"/>
    </location>
</feature>
<organism evidence="2">
    <name type="scientific">Archaeoglobus fulgidus</name>
    <dbReference type="NCBI Taxonomy" id="2234"/>
    <lineage>
        <taxon>Archaea</taxon>
        <taxon>Methanobacteriati</taxon>
        <taxon>Methanobacteriota</taxon>
        <taxon>Archaeoglobi</taxon>
        <taxon>Archaeoglobales</taxon>
        <taxon>Archaeoglobaceae</taxon>
        <taxon>Archaeoglobus</taxon>
    </lineage>
</organism>
<sequence>MMTIKEMARNLDCRGVLQCFFGLNSEDIKVYEAIEKGFERIEEISAHLGKKDNAVYKSIQKLLISGLVYREKKVLEGGGYCFVYRPIPREEVAREVESILDEFCTKVRQMLRDFLDRSSRLQGLQDLR</sequence>
<dbReference type="Pfam" id="PF01978">
    <property type="entry name" value="TrmB"/>
    <property type="match status" value="1"/>
</dbReference>
<proteinExistence type="predicted"/>
<dbReference type="AlphaFoldDB" id="A0A7J2TGZ6"/>
<dbReference type="InterPro" id="IPR036388">
    <property type="entry name" value="WH-like_DNA-bd_sf"/>
</dbReference>
<comment type="caution">
    <text evidence="2">The sequence shown here is derived from an EMBL/GenBank/DDBJ whole genome shotgun (WGS) entry which is preliminary data.</text>
</comment>
<dbReference type="InterPro" id="IPR036390">
    <property type="entry name" value="WH_DNA-bd_sf"/>
</dbReference>
<protein>
    <submittedName>
        <fullName evidence="2">TrmB family transcriptional regulator</fullName>
    </submittedName>
</protein>
<dbReference type="Gene3D" id="1.10.10.10">
    <property type="entry name" value="Winged helix-like DNA-binding domain superfamily/Winged helix DNA-binding domain"/>
    <property type="match status" value="1"/>
</dbReference>
<accession>A0A7J2TGZ6</accession>
<gene>
    <name evidence="2" type="ORF">ENP88_01640</name>
</gene>
<dbReference type="SUPFAM" id="SSF46785">
    <property type="entry name" value="Winged helix' DNA-binding domain"/>
    <property type="match status" value="1"/>
</dbReference>
<evidence type="ECO:0000313" key="2">
    <source>
        <dbReference type="EMBL" id="HEH34863.1"/>
    </source>
</evidence>
<dbReference type="EMBL" id="DSLA01000029">
    <property type="protein sequence ID" value="HEH34863.1"/>
    <property type="molecule type" value="Genomic_DNA"/>
</dbReference>
<reference evidence="2" key="1">
    <citation type="journal article" date="2020" name="mSystems">
        <title>Genome- and Community-Level Interaction Insights into Carbon Utilization and Element Cycling Functions of Hydrothermarchaeota in Hydrothermal Sediment.</title>
        <authorList>
            <person name="Zhou Z."/>
            <person name="Liu Y."/>
            <person name="Xu W."/>
            <person name="Pan J."/>
            <person name="Luo Z.H."/>
            <person name="Li M."/>
        </authorList>
    </citation>
    <scope>NUCLEOTIDE SEQUENCE [LARGE SCALE GENOMIC DNA]</scope>
    <source>
        <strain evidence="2">SpSt-26</strain>
    </source>
</reference>
<dbReference type="InterPro" id="IPR002831">
    <property type="entry name" value="Tscrpt_reg_TrmB_N"/>
</dbReference>
<evidence type="ECO:0000259" key="1">
    <source>
        <dbReference type="Pfam" id="PF01978"/>
    </source>
</evidence>